<feature type="compositionally biased region" description="Basic and acidic residues" evidence="1">
    <location>
        <begin position="219"/>
        <end position="228"/>
    </location>
</feature>
<evidence type="ECO:0000256" key="1">
    <source>
        <dbReference type="SAM" id="MobiDB-lite"/>
    </source>
</evidence>
<reference evidence="2 3" key="1">
    <citation type="submission" date="2014-02" db="EMBL/GenBank/DDBJ databases">
        <title>Transposable element dynamics among asymbiotic and ectomycorrhizal Amanita fungi.</title>
        <authorList>
            <consortium name="DOE Joint Genome Institute"/>
            <person name="Hess J."/>
            <person name="Skrede I."/>
            <person name="Wolfe B."/>
            <person name="LaButti K."/>
            <person name="Ohm R.A."/>
            <person name="Grigoriev I.V."/>
            <person name="Pringle A."/>
        </authorList>
    </citation>
    <scope>NUCLEOTIDE SEQUENCE [LARGE SCALE GENOMIC DNA]</scope>
    <source>
        <strain evidence="2 3">SKay4041</strain>
    </source>
</reference>
<feature type="compositionally biased region" description="Polar residues" evidence="1">
    <location>
        <begin position="295"/>
        <end position="307"/>
    </location>
</feature>
<name>A0A2A9NP70_9AGAR</name>
<sequence>MDTLPPKPVTSTSLKEDDDRRRHTDERGSRYIPNDERSYVPRPRLPLGDSYVASTHYDRERDEDRYGDRYRDRGRDRRVYDARDRDRDRFIFDRRRDDTYIDRYDGRRDYRRSSPRRGGTLNVCTLNRSNERHATERSHRSRSPRTRRPYSPSPRYPPRSRYSRSPPSRRGRYNDQNSPSRSPRTPRYRSRERSPLQRGDDRYIPSDTLHARKSRSRSRASDHPEKGQKGLPTPDKASKGSEEVNKNVPSESRNRPNELEEGLVSTEESHTREVSLKESGTPTVIAMQPAGLESDSLTSGQRVNQDVVQLKEFQPLNKVQEEPAQYTSIPETKDDSKSSPKENLRMGYEQDATPQERSASPSRQPGLPSNQSNRDMPQIRRSSRSPPRGPRNHPRLSLAPSTIVPPRGRRLPLPSGTPTGPRAAHGSHDPSASGEIYPRNIPPKFEFHGVTASIDADLARIQSHRVHLMAENYQLKKGVRRALHELDMAVLDLRAAEARRKVADAHLEKARAGVLGVDATPDDSPVTA</sequence>
<dbReference type="Proteomes" id="UP000242287">
    <property type="component" value="Unassembled WGS sequence"/>
</dbReference>
<feature type="compositionally biased region" description="Basic residues" evidence="1">
    <location>
        <begin position="139"/>
        <end position="148"/>
    </location>
</feature>
<feature type="compositionally biased region" description="Basic and acidic residues" evidence="1">
    <location>
        <begin position="236"/>
        <end position="245"/>
    </location>
</feature>
<gene>
    <name evidence="2" type="ORF">AMATHDRAFT_4307</name>
</gene>
<dbReference type="AlphaFoldDB" id="A0A2A9NP70"/>
<evidence type="ECO:0000313" key="3">
    <source>
        <dbReference type="Proteomes" id="UP000242287"/>
    </source>
</evidence>
<dbReference type="STRING" id="703135.A0A2A9NP70"/>
<keyword evidence="3" id="KW-1185">Reference proteome</keyword>
<feature type="compositionally biased region" description="Polar residues" evidence="1">
    <location>
        <begin position="352"/>
        <end position="375"/>
    </location>
</feature>
<feature type="region of interest" description="Disordered" evidence="1">
    <location>
        <begin position="108"/>
        <end position="438"/>
    </location>
</feature>
<feature type="compositionally biased region" description="Basic and acidic residues" evidence="1">
    <location>
        <begin position="189"/>
        <end position="204"/>
    </location>
</feature>
<accession>A0A2A9NP70</accession>
<protein>
    <submittedName>
        <fullName evidence="2">Uncharacterized protein</fullName>
    </submittedName>
</protein>
<feature type="region of interest" description="Disordered" evidence="1">
    <location>
        <begin position="1"/>
        <end position="60"/>
    </location>
</feature>
<dbReference type="EMBL" id="KZ302012">
    <property type="protein sequence ID" value="PFH50057.1"/>
    <property type="molecule type" value="Genomic_DNA"/>
</dbReference>
<feature type="compositionally biased region" description="Basic and acidic residues" evidence="1">
    <location>
        <begin position="331"/>
        <end position="344"/>
    </location>
</feature>
<proteinExistence type="predicted"/>
<feature type="compositionally biased region" description="Low complexity" evidence="1">
    <location>
        <begin position="159"/>
        <end position="168"/>
    </location>
</feature>
<feature type="compositionally biased region" description="Basic and acidic residues" evidence="1">
    <location>
        <begin position="129"/>
        <end position="138"/>
    </location>
</feature>
<feature type="compositionally biased region" description="Basic and acidic residues" evidence="1">
    <location>
        <begin position="14"/>
        <end position="39"/>
    </location>
</feature>
<dbReference type="OrthoDB" id="3269397at2759"/>
<organism evidence="2 3">
    <name type="scientific">Amanita thiersii Skay4041</name>
    <dbReference type="NCBI Taxonomy" id="703135"/>
    <lineage>
        <taxon>Eukaryota</taxon>
        <taxon>Fungi</taxon>
        <taxon>Dikarya</taxon>
        <taxon>Basidiomycota</taxon>
        <taxon>Agaricomycotina</taxon>
        <taxon>Agaricomycetes</taxon>
        <taxon>Agaricomycetidae</taxon>
        <taxon>Agaricales</taxon>
        <taxon>Pluteineae</taxon>
        <taxon>Amanitaceae</taxon>
        <taxon>Amanita</taxon>
    </lineage>
</organism>
<feature type="compositionally biased region" description="Basic and acidic residues" evidence="1">
    <location>
        <begin position="267"/>
        <end position="276"/>
    </location>
</feature>
<evidence type="ECO:0000313" key="2">
    <source>
        <dbReference type="EMBL" id="PFH50057.1"/>
    </source>
</evidence>